<dbReference type="Pfam" id="PF25778">
    <property type="entry name" value="DUF7948"/>
    <property type="match status" value="1"/>
</dbReference>
<reference evidence="3 4" key="1">
    <citation type="submission" date="2018-11" db="EMBL/GenBank/DDBJ databases">
        <authorList>
            <person name="Mardanov A.V."/>
            <person name="Ravin N.V."/>
            <person name="Dedysh S.N."/>
        </authorList>
    </citation>
    <scope>NUCLEOTIDE SEQUENCE [LARGE SCALE GENOMIC DNA]</scope>
    <source>
        <strain evidence="3 4">AF10</strain>
    </source>
</reference>
<sequence length="95" mass="10205">MSLLGAAEGVKNASGLEPLPSTSNSLVGNDPSKWHTDVPSFGKVEYARVDPGVDLLLYQGNEKQLEFDFVVQPGDHYCVHEITANTLTGATRDGM</sequence>
<dbReference type="RefSeq" id="WP_128911339.1">
    <property type="nucleotide sequence ID" value="NZ_RDSM01000001.1"/>
</dbReference>
<protein>
    <submittedName>
        <fullName evidence="3">Cell surface protein</fullName>
    </submittedName>
</protein>
<dbReference type="EMBL" id="RDSM01000001">
    <property type="protein sequence ID" value="RXH57119.1"/>
    <property type="molecule type" value="Genomic_DNA"/>
</dbReference>
<name>A0A4Q0T535_9BACT</name>
<feature type="region of interest" description="Disordered" evidence="1">
    <location>
        <begin position="1"/>
        <end position="34"/>
    </location>
</feature>
<evidence type="ECO:0000259" key="2">
    <source>
        <dbReference type="Pfam" id="PF25778"/>
    </source>
</evidence>
<dbReference type="Proteomes" id="UP000289437">
    <property type="component" value="Unassembled WGS sequence"/>
</dbReference>
<evidence type="ECO:0000313" key="3">
    <source>
        <dbReference type="EMBL" id="RXH57119.1"/>
    </source>
</evidence>
<feature type="domain" description="DUF7948" evidence="2">
    <location>
        <begin position="1"/>
        <end position="75"/>
    </location>
</feature>
<evidence type="ECO:0000313" key="4">
    <source>
        <dbReference type="Proteomes" id="UP000289437"/>
    </source>
</evidence>
<dbReference type="AlphaFoldDB" id="A0A4Q0T535"/>
<reference evidence="4" key="2">
    <citation type="submission" date="2019-02" db="EMBL/GenBank/DDBJ databases">
        <title>Granulicella sibirica sp. nov., a psychrotolerant acidobacterium isolated from an organic soil layer in forested tundra, West Siberia.</title>
        <authorList>
            <person name="Oshkin I.Y."/>
            <person name="Kulichevskaya I.S."/>
            <person name="Rijpstra W.I.C."/>
            <person name="Sinninghe Damste J.S."/>
            <person name="Rakitin A.L."/>
            <person name="Ravin N.V."/>
            <person name="Dedysh S.N."/>
        </authorList>
    </citation>
    <scope>NUCLEOTIDE SEQUENCE [LARGE SCALE GENOMIC DNA]</scope>
    <source>
        <strain evidence="4">AF10</strain>
    </source>
</reference>
<accession>A0A4Q0T535</accession>
<dbReference type="OrthoDB" id="9926781at2"/>
<organism evidence="3 4">
    <name type="scientific">Granulicella sibirica</name>
    <dbReference type="NCBI Taxonomy" id="2479048"/>
    <lineage>
        <taxon>Bacteria</taxon>
        <taxon>Pseudomonadati</taxon>
        <taxon>Acidobacteriota</taxon>
        <taxon>Terriglobia</taxon>
        <taxon>Terriglobales</taxon>
        <taxon>Acidobacteriaceae</taxon>
        <taxon>Granulicella</taxon>
    </lineage>
</organism>
<dbReference type="InterPro" id="IPR057708">
    <property type="entry name" value="DUF7948"/>
</dbReference>
<proteinExistence type="predicted"/>
<gene>
    <name evidence="3" type="ORF">GRAN_0429</name>
</gene>
<evidence type="ECO:0000256" key="1">
    <source>
        <dbReference type="SAM" id="MobiDB-lite"/>
    </source>
</evidence>
<keyword evidence="4" id="KW-1185">Reference proteome</keyword>
<comment type="caution">
    <text evidence="3">The sequence shown here is derived from an EMBL/GenBank/DDBJ whole genome shotgun (WGS) entry which is preliminary data.</text>
</comment>